<sequence length="471" mass="54348">MSKYLYPVSVMWIAWSEKYRIAVIRDHRRNIIEPFLEYILAKAREMRDTRADPSAFHSGIENVVYALVPLARFLATHRELKWDELNDEHLVSFRDWLKEETRKKPKSKNEESAKRTTNQRLRVIYEFLTWAQEDALLIEGVVGPSERFPVRSSLPLLRRSTHRSFRSAKERFPKLYKDVGSSSRTSDRQYWATETDFAELREYFWEHCDEDAASRNDLLMRVIDATGFRRASANSLTTYVFSDAVIEKAIDEGLTHISVVPPEQKFGYNRAFPVSLNLAIAINRYINTERRQLLAKAGCSETDKSIHRNRIFLSTSNATRGWPLTHGAVSKIFGKAFRAIGRKAGAATHSFRRKFAEQRWAEEIEFRIREGLSLAYEDIAMAVADDLGHESIVSQDAYHRVLSRIRKMSVEQQLRNQAAELNDEIAQLRSENAAVRALLGQLISGKSNVRNAYDRKLIEQATELIRETSDA</sequence>
<dbReference type="EMBL" id="FNCJ01000011">
    <property type="protein sequence ID" value="SDH57623.1"/>
    <property type="molecule type" value="Genomic_DNA"/>
</dbReference>
<dbReference type="PROSITE" id="PS51898">
    <property type="entry name" value="TYR_RECOMBINASE"/>
    <property type="match status" value="1"/>
</dbReference>
<dbReference type="InterPro" id="IPR002104">
    <property type="entry name" value="Integrase_catalytic"/>
</dbReference>
<dbReference type="InterPro" id="IPR011010">
    <property type="entry name" value="DNA_brk_join_enz"/>
</dbReference>
<dbReference type="AlphaFoldDB" id="A0A1G8DIW2"/>
<evidence type="ECO:0000313" key="6">
    <source>
        <dbReference type="Proteomes" id="UP000199706"/>
    </source>
</evidence>
<proteinExistence type="predicted"/>
<dbReference type="GO" id="GO:0006310">
    <property type="term" value="P:DNA recombination"/>
    <property type="evidence" value="ECO:0007669"/>
    <property type="project" value="UniProtKB-KW"/>
</dbReference>
<dbReference type="GO" id="GO:0015074">
    <property type="term" value="P:DNA integration"/>
    <property type="evidence" value="ECO:0007669"/>
    <property type="project" value="UniProtKB-KW"/>
</dbReference>
<protein>
    <submittedName>
        <fullName evidence="5">Phage integrase family protein</fullName>
    </submittedName>
</protein>
<evidence type="ECO:0000259" key="4">
    <source>
        <dbReference type="PROSITE" id="PS51898"/>
    </source>
</evidence>
<dbReference type="GO" id="GO:0003677">
    <property type="term" value="F:DNA binding"/>
    <property type="evidence" value="ECO:0007669"/>
    <property type="project" value="InterPro"/>
</dbReference>
<dbReference type="Proteomes" id="UP000199706">
    <property type="component" value="Unassembled WGS sequence"/>
</dbReference>
<dbReference type="InterPro" id="IPR050090">
    <property type="entry name" value="Tyrosine_recombinase_XerCD"/>
</dbReference>
<keyword evidence="3" id="KW-0175">Coiled coil</keyword>
<feature type="coiled-coil region" evidence="3">
    <location>
        <begin position="411"/>
        <end position="438"/>
    </location>
</feature>
<gene>
    <name evidence="5" type="ORF">SAMN05216466_11146</name>
</gene>
<organism evidence="5 6">
    <name type="scientific">Paraburkholderia phenazinium</name>
    <dbReference type="NCBI Taxonomy" id="60549"/>
    <lineage>
        <taxon>Bacteria</taxon>
        <taxon>Pseudomonadati</taxon>
        <taxon>Pseudomonadota</taxon>
        <taxon>Betaproteobacteria</taxon>
        <taxon>Burkholderiales</taxon>
        <taxon>Burkholderiaceae</taxon>
        <taxon>Paraburkholderia</taxon>
    </lineage>
</organism>
<dbReference type="RefSeq" id="WP_090686840.1">
    <property type="nucleotide sequence ID" value="NZ_FNCJ01000011.1"/>
</dbReference>
<dbReference type="InterPro" id="IPR013762">
    <property type="entry name" value="Integrase-like_cat_sf"/>
</dbReference>
<evidence type="ECO:0000313" key="5">
    <source>
        <dbReference type="EMBL" id="SDH57623.1"/>
    </source>
</evidence>
<keyword evidence="1" id="KW-0229">DNA integration</keyword>
<dbReference type="PANTHER" id="PTHR30349">
    <property type="entry name" value="PHAGE INTEGRASE-RELATED"/>
    <property type="match status" value="1"/>
</dbReference>
<feature type="domain" description="Tyr recombinase" evidence="4">
    <location>
        <begin position="186"/>
        <end position="412"/>
    </location>
</feature>
<evidence type="ECO:0000256" key="1">
    <source>
        <dbReference type="ARBA" id="ARBA00022908"/>
    </source>
</evidence>
<keyword evidence="2" id="KW-0233">DNA recombination</keyword>
<evidence type="ECO:0000256" key="2">
    <source>
        <dbReference type="ARBA" id="ARBA00023172"/>
    </source>
</evidence>
<dbReference type="Gene3D" id="1.10.443.10">
    <property type="entry name" value="Intergrase catalytic core"/>
    <property type="match status" value="1"/>
</dbReference>
<name>A0A1G8DIW2_9BURK</name>
<dbReference type="OrthoDB" id="6056902at2"/>
<reference evidence="5 6" key="1">
    <citation type="submission" date="2016-10" db="EMBL/GenBank/DDBJ databases">
        <authorList>
            <person name="de Groot N.N."/>
        </authorList>
    </citation>
    <scope>NUCLEOTIDE SEQUENCE [LARGE SCALE GENOMIC DNA]</scope>
    <source>
        <strain evidence="5 6">LMG 2247</strain>
    </source>
</reference>
<accession>A0A1G8DIW2</accession>
<dbReference type="SUPFAM" id="SSF56349">
    <property type="entry name" value="DNA breaking-rejoining enzymes"/>
    <property type="match status" value="1"/>
</dbReference>
<evidence type="ECO:0000256" key="3">
    <source>
        <dbReference type="SAM" id="Coils"/>
    </source>
</evidence>